<keyword evidence="1" id="KW-0732">Signal</keyword>
<sequence length="124" mass="13818">MKILLIICSLLAVSFSLKAQQDVVISQLDLKEITKAVGKEVVLVDSVYDGRAFDNHTLLNIGGKYPGQIISVFIAKNDYKNFDHDILSSFLHKKVTINGKVSMYNGKAQIIVTRPEQLKLTLNL</sequence>
<evidence type="ECO:0000256" key="1">
    <source>
        <dbReference type="SAM" id="SignalP"/>
    </source>
</evidence>
<dbReference type="EMBL" id="JNFF01000116">
    <property type="protein sequence ID" value="KEQ28339.1"/>
    <property type="molecule type" value="Genomic_DNA"/>
</dbReference>
<dbReference type="OrthoDB" id="1524522at2"/>
<accession>A0A081PCB6</accession>
<keyword evidence="3" id="KW-1185">Reference proteome</keyword>
<feature type="signal peptide" evidence="1">
    <location>
        <begin position="1"/>
        <end position="19"/>
    </location>
</feature>
<reference evidence="2 3" key="1">
    <citation type="journal article" date="1992" name="Int. J. Syst. Bacteriol.">
        <title>Sphingobacterium antarcticus sp. nov. a Psychrotrophic Bacterium from the Soils of Schirmacher Oasis, Antarctica.</title>
        <authorList>
            <person name="Shivaji S."/>
            <person name="Ray M.K."/>
            <person name="Rao N.S."/>
            <person name="Saiserr L."/>
            <person name="Jagannadham M.V."/>
            <person name="Kumar G.S."/>
            <person name="Reddy G."/>
            <person name="Bhargava P.M."/>
        </authorList>
    </citation>
    <scope>NUCLEOTIDE SEQUENCE [LARGE SCALE GENOMIC DNA]</scope>
    <source>
        <strain evidence="2 3">4BY</strain>
    </source>
</reference>
<comment type="caution">
    <text evidence="2">The sequence shown here is derived from an EMBL/GenBank/DDBJ whole genome shotgun (WGS) entry which is preliminary data.</text>
</comment>
<gene>
    <name evidence="2" type="ORF">N180_01525</name>
</gene>
<dbReference type="AlphaFoldDB" id="A0A081PCB6"/>
<protein>
    <submittedName>
        <fullName evidence="2">Uncharacterized protein</fullName>
    </submittedName>
</protein>
<evidence type="ECO:0000313" key="3">
    <source>
        <dbReference type="Proteomes" id="UP000028007"/>
    </source>
</evidence>
<dbReference type="Proteomes" id="UP000028007">
    <property type="component" value="Unassembled WGS sequence"/>
</dbReference>
<feature type="chain" id="PRO_5001761604" evidence="1">
    <location>
        <begin position="20"/>
        <end position="124"/>
    </location>
</feature>
<evidence type="ECO:0000313" key="2">
    <source>
        <dbReference type="EMBL" id="KEQ28339.1"/>
    </source>
</evidence>
<organism evidence="2 3">
    <name type="scientific">Pedobacter antarcticus 4BY</name>
    <dbReference type="NCBI Taxonomy" id="1358423"/>
    <lineage>
        <taxon>Bacteria</taxon>
        <taxon>Pseudomonadati</taxon>
        <taxon>Bacteroidota</taxon>
        <taxon>Sphingobacteriia</taxon>
        <taxon>Sphingobacteriales</taxon>
        <taxon>Sphingobacteriaceae</taxon>
        <taxon>Pedobacter</taxon>
    </lineage>
</organism>
<proteinExistence type="predicted"/>
<dbReference type="RefSeq" id="WP_037444153.1">
    <property type="nucleotide sequence ID" value="NZ_JNFF01000116.1"/>
</dbReference>
<name>A0A081PCB6_9SPHI</name>